<name>A0A4Y1QLG9_PRUDU</name>
<keyword evidence="3" id="KW-1185">Reference proteome</keyword>
<reference evidence="1" key="1">
    <citation type="journal article" date="2019" name="Science">
        <title>Mutation of a bHLH transcription factor allowed almond domestication.</title>
        <authorList>
            <person name="Sanchez-Perez R."/>
            <person name="Pavan S."/>
            <person name="Mazzeo R."/>
            <person name="Moldovan C."/>
            <person name="Aiese Cigliano R."/>
            <person name="Del Cueto J."/>
            <person name="Ricciardi F."/>
            <person name="Lotti C."/>
            <person name="Ricciardi L."/>
            <person name="Dicenta F."/>
            <person name="Lopez-Marques R.L."/>
            <person name="Lindberg Moller B."/>
        </authorList>
    </citation>
    <scope>NUCLEOTIDE SEQUENCE</scope>
</reference>
<dbReference type="AlphaFoldDB" id="A0A4Y1QLG9"/>
<dbReference type="EMBL" id="JAJFAZ020000001">
    <property type="protein sequence ID" value="KAI5348435.1"/>
    <property type="molecule type" value="Genomic_DNA"/>
</dbReference>
<dbReference type="Proteomes" id="UP001054821">
    <property type="component" value="Chromosome 1"/>
</dbReference>
<dbReference type="PANTHER" id="PTHR35510:SF1">
    <property type="entry name" value="DBH-LIKE MONOOXYGENASE"/>
    <property type="match status" value="1"/>
</dbReference>
<organism evidence="1">
    <name type="scientific">Prunus dulcis</name>
    <name type="common">Almond</name>
    <name type="synonym">Amygdalus dulcis</name>
    <dbReference type="NCBI Taxonomy" id="3755"/>
    <lineage>
        <taxon>Eukaryota</taxon>
        <taxon>Viridiplantae</taxon>
        <taxon>Streptophyta</taxon>
        <taxon>Embryophyta</taxon>
        <taxon>Tracheophyta</taxon>
        <taxon>Spermatophyta</taxon>
        <taxon>Magnoliopsida</taxon>
        <taxon>eudicotyledons</taxon>
        <taxon>Gunneridae</taxon>
        <taxon>Pentapetalae</taxon>
        <taxon>rosids</taxon>
        <taxon>fabids</taxon>
        <taxon>Rosales</taxon>
        <taxon>Rosaceae</taxon>
        <taxon>Amygdaloideae</taxon>
        <taxon>Amygdaleae</taxon>
        <taxon>Prunus</taxon>
    </lineage>
</organism>
<accession>A0A4Y1QLG9</accession>
<sequence>MEEHFVSEGMQMKTMKKKRKEVEELDQVNDDFSDFSLSSPARKIRRLDAHLPPIMEEEEAEFSFSAAQNQLKSEAPIIEGLPSENQEKAIVLFRPVNNTPVFSLHSDLISGFKDQFLRSSHFGLRSSAEEGDEAVQSNSNQCKAVVPWVPSHLSPAPSMGVSQADPPEELMEAEGMETATMEIEEESPAAGQAMADGYGGGMWTSNEGFPQWQQQHCMIPQPPHNTTTPITWLQ</sequence>
<reference evidence="2 3" key="2">
    <citation type="journal article" date="2022" name="G3 (Bethesda)">
        <title>Whole-genome sequence and methylome profiling of the almond [Prunus dulcis (Mill.) D.A. Webb] cultivar 'Nonpareil'.</title>
        <authorList>
            <person name="D'Amico-Willman K.M."/>
            <person name="Ouma W.Z."/>
            <person name="Meulia T."/>
            <person name="Sideli G.M."/>
            <person name="Gradziel T.M."/>
            <person name="Fresnedo-Ramirez J."/>
        </authorList>
    </citation>
    <scope>NUCLEOTIDE SEQUENCE [LARGE SCALE GENOMIC DNA]</scope>
    <source>
        <strain evidence="2">Clone GOH B32 T37-40</strain>
    </source>
</reference>
<proteinExistence type="predicted"/>
<gene>
    <name evidence="2" type="ORF">L3X38_001322</name>
    <name evidence="1" type="ORF">Prudu_000534</name>
</gene>
<evidence type="ECO:0000313" key="1">
    <source>
        <dbReference type="EMBL" id="BBG92716.1"/>
    </source>
</evidence>
<dbReference type="EMBL" id="AP019297">
    <property type="protein sequence ID" value="BBG92716.1"/>
    <property type="molecule type" value="Genomic_DNA"/>
</dbReference>
<dbReference type="PANTHER" id="PTHR35510">
    <property type="entry name" value="DBH-LIKE MONOOXYGENASE"/>
    <property type="match status" value="1"/>
</dbReference>
<evidence type="ECO:0000313" key="2">
    <source>
        <dbReference type="EMBL" id="KAI5348435.1"/>
    </source>
</evidence>
<evidence type="ECO:0000313" key="3">
    <source>
        <dbReference type="Proteomes" id="UP001054821"/>
    </source>
</evidence>
<protein>
    <submittedName>
        <fullName evidence="1">Uncharacterized protein</fullName>
    </submittedName>
</protein>